<proteinExistence type="predicted"/>
<dbReference type="AlphaFoldDB" id="A0A8S1V885"/>
<gene>
    <name evidence="2" type="ORF">PPENT_87.1.T0580088</name>
</gene>
<dbReference type="PANTHER" id="PTHR12621:SF7">
    <property type="entry name" value="CYSTEINE AND HISTIDINE-RICH DOMAIN-CONTAINING PROTEIN 1"/>
    <property type="match status" value="1"/>
</dbReference>
<dbReference type="OrthoDB" id="298611at2759"/>
<comment type="caution">
    <text evidence="2">The sequence shown here is derived from an EMBL/GenBank/DDBJ whole genome shotgun (WGS) entry which is preliminary data.</text>
</comment>
<keyword evidence="1" id="KW-0472">Membrane</keyword>
<dbReference type="GO" id="GO:0008270">
    <property type="term" value="F:zinc ion binding"/>
    <property type="evidence" value="ECO:0007669"/>
    <property type="project" value="TreeGrafter"/>
</dbReference>
<keyword evidence="1" id="KW-0812">Transmembrane</keyword>
<dbReference type="Proteomes" id="UP000689195">
    <property type="component" value="Unassembled WGS sequence"/>
</dbReference>
<dbReference type="EMBL" id="CAJJDO010000058">
    <property type="protein sequence ID" value="CAD8172851.1"/>
    <property type="molecule type" value="Genomic_DNA"/>
</dbReference>
<organism evidence="2 3">
    <name type="scientific">Paramecium pentaurelia</name>
    <dbReference type="NCBI Taxonomy" id="43138"/>
    <lineage>
        <taxon>Eukaryota</taxon>
        <taxon>Sar</taxon>
        <taxon>Alveolata</taxon>
        <taxon>Ciliophora</taxon>
        <taxon>Intramacronucleata</taxon>
        <taxon>Oligohymenophorea</taxon>
        <taxon>Peniculida</taxon>
        <taxon>Parameciidae</taxon>
        <taxon>Paramecium</taxon>
    </lineage>
</organism>
<name>A0A8S1V885_9CILI</name>
<protein>
    <recommendedName>
        <fullName evidence="4">Transmembrane protein</fullName>
    </recommendedName>
</protein>
<accession>A0A8S1V885</accession>
<reference evidence="2" key="1">
    <citation type="submission" date="2021-01" db="EMBL/GenBank/DDBJ databases">
        <authorList>
            <consortium name="Genoscope - CEA"/>
            <person name="William W."/>
        </authorList>
    </citation>
    <scope>NUCLEOTIDE SEQUENCE</scope>
</reference>
<feature type="transmembrane region" description="Helical" evidence="1">
    <location>
        <begin position="105"/>
        <end position="125"/>
    </location>
</feature>
<evidence type="ECO:0008006" key="4">
    <source>
        <dbReference type="Google" id="ProtNLM"/>
    </source>
</evidence>
<evidence type="ECO:0000313" key="2">
    <source>
        <dbReference type="EMBL" id="CAD8172851.1"/>
    </source>
</evidence>
<sequence>MTRLKTNLQNLFDSDQKNQKPLIQAIQQDINIINKITFILQSATQEFMLFIIIQACIRSIITQKVIYLFFEQQIKMKIFKILKSMDVFGAALFQRVDQNAQIYKSIFGGVISLLIFSSSLAYTIWEFYKWNTYQLNPKISTFLYASDFSLLDQNYGIVKINYWKDNIDTIDPFENRILIPLISYTENYIVVDTQVLKFSNETSYNGNQFLIPQMKLGFSQINGSLMTTSEMYIYFVKCSEELLNENEKCASQEIIDDFFKQPLNTIVMQIHYNQLNSKDASIEQSVQEFLIQVEQENCYTLNTYLQTTHYEVRNQFLFGEPYYYEFVNGVQIQPQTNSLHYCKQAFGYETYSVIYIEMKGNQFKTILEYPNIADILANIGSIVSVLFMVRFIIIQLNSYFLHQQVISDLISFYYPQFQHIKIFKNWRFQIIKVQLKNEQIDIREYEQFYRNIKGQMELKMTLLNILYEISRLYFLIRSIKIREEIERSHQIGISLSSIYQQNNEIESSPKSTPRKSEQLLLNNLDVNILSLTQRKHQRLESIENEIPIEQNDFYSVNSIYS</sequence>
<evidence type="ECO:0000256" key="1">
    <source>
        <dbReference type="SAM" id="Phobius"/>
    </source>
</evidence>
<keyword evidence="3" id="KW-1185">Reference proteome</keyword>
<dbReference type="PANTHER" id="PTHR12621">
    <property type="entry name" value="CYSTEINE AND HISTIDINE-RICH DOMAIN CHORD -CONTAINING PROTEIN"/>
    <property type="match status" value="1"/>
</dbReference>
<evidence type="ECO:0000313" key="3">
    <source>
        <dbReference type="Proteomes" id="UP000689195"/>
    </source>
</evidence>
<keyword evidence="1" id="KW-1133">Transmembrane helix</keyword>